<accession>A0ABR2YE70</accession>
<feature type="domain" description="J" evidence="2">
    <location>
        <begin position="7"/>
        <end position="80"/>
    </location>
</feature>
<dbReference type="SMART" id="SM00271">
    <property type="entry name" value="DnaJ"/>
    <property type="match status" value="1"/>
</dbReference>
<evidence type="ECO:0000313" key="3">
    <source>
        <dbReference type="EMBL" id="KAK9903451.1"/>
    </source>
</evidence>
<feature type="compositionally biased region" description="Basic and acidic residues" evidence="1">
    <location>
        <begin position="408"/>
        <end position="457"/>
    </location>
</feature>
<sequence length="787" mass="86046">MKIKRKEALEIMDLEEDTEYTEGDIKKQYRALAMKWHPDKNPDNTEEAKVEFQKIHAAYQRLSEQGDSDSDDEQIYTTEDFEEAMEFFIFMMAQMRKQGGGRSGDGAFFFGDGGGAGFGFLSGGPPGPTFASRGAGAGGSGFGAAAGNGAGRGRPGHVFFEEVSDKYDDDDDDDYTSENGSDGGEYGYYKAQEMREYVRQQVQERERRQRTEDLRAKQQERQKLSEEDRHKNEERLEAEAHARAKAQEEEMLYKIISQLPRPTMAERTETSVTLSMARLAKATGGSQLPKGCLWEMEVRPQSEAAWRAIHSSSNTAPMTANDLLPGTKYVFRARAGRKLPDGTMKWGKYSEESFYATMGRPAAAAGQPSGQAADSAGQQPAQSKKGRRRDAAAASKKQPQKTEEEDMAEAKRRLKAEKEKEAAVKAAMDRAAADYHRETEKLAAQKAKTEEMVAEKVRRSRMKARKKEEAVAPAPKENGANGAPMTNGHADRPPPPPPQPHRGPPAPQRSAAAEDYSNAFGNVRRINPQPPTGGGWDVSMEEEMSIQEAIQLSLALEESERYAKEEAANRTKLQFNEQSFPSLNSKEDHGEWEAWEDPDPPKAPTAKAAPPPPATAAPPPAYRESKRLAPAPQTSDSGRSLYASGNRRMVPQYTPYVLKPAPAAPHVESPQTNGSGVYTKDDFIGQSRGPPPVIQPNGYGPSVVPNGHPNIQRTLTQRPGLAPQHGTMPDGQVPARQPYNPLNAGGRQLQSGAPTAYAPPASSQQPRGNAATPMAALFPHLFPNAAA</sequence>
<comment type="caution">
    <text evidence="3">The sequence shown here is derived from an EMBL/GenBank/DDBJ whole genome shotgun (WGS) entry which is preliminary data.</text>
</comment>
<dbReference type="PROSITE" id="PS50076">
    <property type="entry name" value="DNAJ_2"/>
    <property type="match status" value="1"/>
</dbReference>
<evidence type="ECO:0000259" key="2">
    <source>
        <dbReference type="PROSITE" id="PS50076"/>
    </source>
</evidence>
<evidence type="ECO:0000313" key="4">
    <source>
        <dbReference type="Proteomes" id="UP001491310"/>
    </source>
</evidence>
<keyword evidence="4" id="KW-1185">Reference proteome</keyword>
<dbReference type="Proteomes" id="UP001491310">
    <property type="component" value="Unassembled WGS sequence"/>
</dbReference>
<feature type="compositionally biased region" description="Polar residues" evidence="1">
    <location>
        <begin position="571"/>
        <end position="584"/>
    </location>
</feature>
<evidence type="ECO:0000256" key="1">
    <source>
        <dbReference type="SAM" id="MobiDB-lite"/>
    </source>
</evidence>
<feature type="compositionally biased region" description="Low complexity" evidence="1">
    <location>
        <begin position="362"/>
        <end position="383"/>
    </location>
</feature>
<feature type="region of interest" description="Disordered" evidence="1">
    <location>
        <begin position="362"/>
        <end position="538"/>
    </location>
</feature>
<feature type="compositionally biased region" description="Pro residues" evidence="1">
    <location>
        <begin position="493"/>
        <end position="507"/>
    </location>
</feature>
<dbReference type="Gene3D" id="1.10.287.110">
    <property type="entry name" value="DnaJ domain"/>
    <property type="match status" value="1"/>
</dbReference>
<feature type="region of interest" description="Disordered" evidence="1">
    <location>
        <begin position="165"/>
        <end position="188"/>
    </location>
</feature>
<feature type="compositionally biased region" description="Acidic residues" evidence="1">
    <location>
        <begin position="167"/>
        <end position="176"/>
    </location>
</feature>
<dbReference type="PRINTS" id="PR00625">
    <property type="entry name" value="JDOMAIN"/>
</dbReference>
<dbReference type="SUPFAM" id="SSF49265">
    <property type="entry name" value="Fibronectin type III"/>
    <property type="match status" value="1"/>
</dbReference>
<feature type="region of interest" description="Disordered" evidence="1">
    <location>
        <begin position="200"/>
        <end position="243"/>
    </location>
</feature>
<dbReference type="EMBL" id="JALJOT010000014">
    <property type="protein sequence ID" value="KAK9903451.1"/>
    <property type="molecule type" value="Genomic_DNA"/>
</dbReference>
<dbReference type="InterPro" id="IPR013783">
    <property type="entry name" value="Ig-like_fold"/>
</dbReference>
<reference evidence="3 4" key="1">
    <citation type="journal article" date="2024" name="Nat. Commun.">
        <title>Phylogenomics reveals the evolutionary origins of lichenization in chlorophyte algae.</title>
        <authorList>
            <person name="Puginier C."/>
            <person name="Libourel C."/>
            <person name="Otte J."/>
            <person name="Skaloud P."/>
            <person name="Haon M."/>
            <person name="Grisel S."/>
            <person name="Petersen M."/>
            <person name="Berrin J.G."/>
            <person name="Delaux P.M."/>
            <person name="Dal Grande F."/>
            <person name="Keller J."/>
        </authorList>
    </citation>
    <scope>NUCLEOTIDE SEQUENCE [LARGE SCALE GENOMIC DNA]</scope>
    <source>
        <strain evidence="3 4">SAG 216-7</strain>
    </source>
</reference>
<dbReference type="CDD" id="cd06257">
    <property type="entry name" value="DnaJ"/>
    <property type="match status" value="1"/>
</dbReference>
<dbReference type="PANTHER" id="PTHR44743:SF10">
    <property type="entry name" value="J DOMAIN-CONTAINING PROTEIN"/>
    <property type="match status" value="1"/>
</dbReference>
<dbReference type="Pfam" id="PF00226">
    <property type="entry name" value="DnaJ"/>
    <property type="match status" value="1"/>
</dbReference>
<feature type="compositionally biased region" description="Basic and acidic residues" evidence="1">
    <location>
        <begin position="560"/>
        <end position="569"/>
    </location>
</feature>
<dbReference type="Gene3D" id="2.60.40.10">
    <property type="entry name" value="Immunoglobulins"/>
    <property type="match status" value="1"/>
</dbReference>
<proteinExistence type="predicted"/>
<dbReference type="SUPFAM" id="SSF46565">
    <property type="entry name" value="Chaperone J-domain"/>
    <property type="match status" value="1"/>
</dbReference>
<protein>
    <recommendedName>
        <fullName evidence="2">J domain-containing protein</fullName>
    </recommendedName>
</protein>
<dbReference type="InterPro" id="IPR036869">
    <property type="entry name" value="J_dom_sf"/>
</dbReference>
<dbReference type="PANTHER" id="PTHR44743">
    <property type="entry name" value="PUTATIVE, EXPRESSED-RELATED"/>
    <property type="match status" value="1"/>
</dbReference>
<dbReference type="InterPro" id="IPR036116">
    <property type="entry name" value="FN3_sf"/>
</dbReference>
<feature type="compositionally biased region" description="Pro residues" evidence="1">
    <location>
        <begin position="609"/>
        <end position="621"/>
    </location>
</feature>
<organism evidence="3 4">
    <name type="scientific">Coccomyxa subellipsoidea</name>
    <dbReference type="NCBI Taxonomy" id="248742"/>
    <lineage>
        <taxon>Eukaryota</taxon>
        <taxon>Viridiplantae</taxon>
        <taxon>Chlorophyta</taxon>
        <taxon>core chlorophytes</taxon>
        <taxon>Trebouxiophyceae</taxon>
        <taxon>Trebouxiophyceae incertae sedis</taxon>
        <taxon>Coccomyxaceae</taxon>
        <taxon>Coccomyxa</taxon>
    </lineage>
</organism>
<feature type="region of interest" description="Disordered" evidence="1">
    <location>
        <begin position="560"/>
        <end position="775"/>
    </location>
</feature>
<dbReference type="InterPro" id="IPR001623">
    <property type="entry name" value="DnaJ_domain"/>
</dbReference>
<gene>
    <name evidence="3" type="ORF">WJX75_006022</name>
</gene>
<name>A0ABR2YE70_9CHLO</name>